<name>A0A5N6LZ15_9ASTR</name>
<organism evidence="1 2">
    <name type="scientific">Mikania micrantha</name>
    <name type="common">bitter vine</name>
    <dbReference type="NCBI Taxonomy" id="192012"/>
    <lineage>
        <taxon>Eukaryota</taxon>
        <taxon>Viridiplantae</taxon>
        <taxon>Streptophyta</taxon>
        <taxon>Embryophyta</taxon>
        <taxon>Tracheophyta</taxon>
        <taxon>Spermatophyta</taxon>
        <taxon>Magnoliopsida</taxon>
        <taxon>eudicotyledons</taxon>
        <taxon>Gunneridae</taxon>
        <taxon>Pentapetalae</taxon>
        <taxon>asterids</taxon>
        <taxon>campanulids</taxon>
        <taxon>Asterales</taxon>
        <taxon>Asteraceae</taxon>
        <taxon>Asteroideae</taxon>
        <taxon>Heliantheae alliance</taxon>
        <taxon>Eupatorieae</taxon>
        <taxon>Mikania</taxon>
    </lineage>
</organism>
<reference evidence="1 2" key="1">
    <citation type="submission" date="2019-05" db="EMBL/GenBank/DDBJ databases">
        <title>Mikania micrantha, genome provides insights into the molecular mechanism of rapid growth.</title>
        <authorList>
            <person name="Liu B."/>
        </authorList>
    </citation>
    <scope>NUCLEOTIDE SEQUENCE [LARGE SCALE GENOMIC DNA]</scope>
    <source>
        <strain evidence="1">NLD-2019</strain>
        <tissue evidence="1">Leaf</tissue>
    </source>
</reference>
<dbReference type="AlphaFoldDB" id="A0A5N6LZ15"/>
<proteinExistence type="predicted"/>
<accession>A0A5N6LZ15</accession>
<evidence type="ECO:0000313" key="1">
    <source>
        <dbReference type="EMBL" id="KAD3066865.1"/>
    </source>
</evidence>
<comment type="caution">
    <text evidence="1">The sequence shown here is derived from an EMBL/GenBank/DDBJ whole genome shotgun (WGS) entry which is preliminary data.</text>
</comment>
<dbReference type="Proteomes" id="UP000326396">
    <property type="component" value="Linkage Group LG7"/>
</dbReference>
<gene>
    <name evidence="1" type="ORF">E3N88_34745</name>
</gene>
<keyword evidence="2" id="KW-1185">Reference proteome</keyword>
<protein>
    <submittedName>
        <fullName evidence="1">Uncharacterized protein</fullName>
    </submittedName>
</protein>
<sequence>MEAIVNECRAPLLLVEEDEEDHLSISQALTGNKKRETNSEKDISDLERKWLTRMIVIEVVEALDSLEITRMM</sequence>
<dbReference type="EMBL" id="SZYD01000017">
    <property type="protein sequence ID" value="KAD3066865.1"/>
    <property type="molecule type" value="Genomic_DNA"/>
</dbReference>
<evidence type="ECO:0000313" key="2">
    <source>
        <dbReference type="Proteomes" id="UP000326396"/>
    </source>
</evidence>